<evidence type="ECO:0000256" key="9">
    <source>
        <dbReference type="SAM" id="SignalP"/>
    </source>
</evidence>
<name>A0AAD3DBG7_9STRA</name>
<dbReference type="InterPro" id="IPR018247">
    <property type="entry name" value="EF_Hand_1_Ca_BS"/>
</dbReference>
<feature type="domain" description="EF-hand" evidence="10">
    <location>
        <begin position="125"/>
        <end position="160"/>
    </location>
</feature>
<keyword evidence="9" id="KW-0732">Signal</keyword>
<keyword evidence="7" id="KW-0175">Coiled coil</keyword>
<feature type="transmembrane region" description="Helical" evidence="8">
    <location>
        <begin position="237"/>
        <end position="262"/>
    </location>
</feature>
<comment type="subcellular location">
    <subcellularLocation>
        <location evidence="1">Plastid</location>
        <location evidence="1">Chloroplast membrane</location>
        <topology evidence="1">Multi-pass membrane protein</topology>
    </subcellularLocation>
</comment>
<keyword evidence="4" id="KW-0106">Calcium</keyword>
<evidence type="ECO:0000256" key="8">
    <source>
        <dbReference type="SAM" id="Phobius"/>
    </source>
</evidence>
<evidence type="ECO:0000256" key="7">
    <source>
        <dbReference type="SAM" id="Coils"/>
    </source>
</evidence>
<dbReference type="GO" id="GO:0031969">
    <property type="term" value="C:chloroplast membrane"/>
    <property type="evidence" value="ECO:0007669"/>
    <property type="project" value="UniProtKB-SubCell"/>
</dbReference>
<dbReference type="InterPro" id="IPR002048">
    <property type="entry name" value="EF_hand_dom"/>
</dbReference>
<comment type="caution">
    <text evidence="11">The sequence shown here is derived from an EMBL/GenBank/DDBJ whole genome shotgun (WGS) entry which is preliminary data.</text>
</comment>
<accession>A0AAD3DBG7</accession>
<dbReference type="Proteomes" id="UP001054902">
    <property type="component" value="Unassembled WGS sequence"/>
</dbReference>
<dbReference type="InterPro" id="IPR011992">
    <property type="entry name" value="EF-hand-dom_pair"/>
</dbReference>
<gene>
    <name evidence="11" type="ORF">CTEN210_17865</name>
</gene>
<feature type="domain" description="EF-hand" evidence="10">
    <location>
        <begin position="88"/>
        <end position="123"/>
    </location>
</feature>
<evidence type="ECO:0000259" key="10">
    <source>
        <dbReference type="PROSITE" id="PS50222"/>
    </source>
</evidence>
<sequence>MYLKQTTLITVLYLAVNTHAFSIRPTAYSISTPSRYAPSPIISSHKSPNYKTALFMAEDADDEIERLKSMAAKLRADAAKLEAEKAQQLADAAEKAFNKFDTNQDGEISLQELKAGLEKELKIDLSEKRVQELMKEFDASGDGALQLDEFVTIDQFRNKLEALSREEKRLAAEAKKMAQREAEIAAMAQAKIAILNDGKPTMSDKFLSILPYLFPLLDGVQYGRYILADDGAASNPFVIILAVLYSLYKVIPFSGFAAFLALQFLGGNPSINRLIRYNMQQAILLDIALFFPGLISLLFGGLLNSANVQLPGILSVISSDAIFVSLLAVLGYCTVSSLLGQEPNKVPLISKAVDDRMPTVDMLDFDSEGNIFARRKDDEVDDKKKDEK</sequence>
<proteinExistence type="inferred from homology"/>
<feature type="signal peptide" evidence="9">
    <location>
        <begin position="1"/>
        <end position="20"/>
    </location>
</feature>
<dbReference type="Pfam" id="PF16166">
    <property type="entry name" value="TIC20"/>
    <property type="match status" value="1"/>
</dbReference>
<organism evidence="11 12">
    <name type="scientific">Chaetoceros tenuissimus</name>
    <dbReference type="NCBI Taxonomy" id="426638"/>
    <lineage>
        <taxon>Eukaryota</taxon>
        <taxon>Sar</taxon>
        <taxon>Stramenopiles</taxon>
        <taxon>Ochrophyta</taxon>
        <taxon>Bacillariophyta</taxon>
        <taxon>Coscinodiscophyceae</taxon>
        <taxon>Chaetocerotophycidae</taxon>
        <taxon>Chaetocerotales</taxon>
        <taxon>Chaetocerotaceae</taxon>
        <taxon>Chaetoceros</taxon>
    </lineage>
</organism>
<evidence type="ECO:0000313" key="11">
    <source>
        <dbReference type="EMBL" id="GFH61389.1"/>
    </source>
</evidence>
<feature type="coiled-coil region" evidence="7">
    <location>
        <begin position="153"/>
        <end position="183"/>
    </location>
</feature>
<keyword evidence="12" id="KW-1185">Reference proteome</keyword>
<feature type="chain" id="PRO_5041934962" description="EF-hand domain-containing protein" evidence="9">
    <location>
        <begin position="21"/>
        <end position="388"/>
    </location>
</feature>
<dbReference type="CDD" id="cd00051">
    <property type="entry name" value="EFh"/>
    <property type="match status" value="1"/>
</dbReference>
<feature type="transmembrane region" description="Helical" evidence="8">
    <location>
        <begin position="312"/>
        <end position="335"/>
    </location>
</feature>
<protein>
    <recommendedName>
        <fullName evidence="10">EF-hand domain-containing protein</fullName>
    </recommendedName>
</protein>
<reference evidence="11 12" key="1">
    <citation type="journal article" date="2021" name="Sci. Rep.">
        <title>The genome of the diatom Chaetoceros tenuissimus carries an ancient integrated fragment of an extant virus.</title>
        <authorList>
            <person name="Hongo Y."/>
            <person name="Kimura K."/>
            <person name="Takaki Y."/>
            <person name="Yoshida Y."/>
            <person name="Baba S."/>
            <person name="Kobayashi G."/>
            <person name="Nagasaki K."/>
            <person name="Hano T."/>
            <person name="Tomaru Y."/>
        </authorList>
    </citation>
    <scope>NUCLEOTIDE SEQUENCE [LARGE SCALE GENOMIC DNA]</scope>
    <source>
        <strain evidence="11 12">NIES-3715</strain>
    </source>
</reference>
<evidence type="ECO:0000256" key="2">
    <source>
        <dbReference type="ARBA" id="ARBA00009596"/>
    </source>
</evidence>
<dbReference type="PANTHER" id="PTHR33510:SF5">
    <property type="entry name" value="PROTEIN TIC 20-II, CHLOROPLASTIC"/>
    <property type="match status" value="1"/>
</dbReference>
<evidence type="ECO:0000256" key="4">
    <source>
        <dbReference type="ARBA" id="ARBA00022837"/>
    </source>
</evidence>
<keyword evidence="6 8" id="KW-0472">Membrane</keyword>
<keyword evidence="5 8" id="KW-1133">Transmembrane helix</keyword>
<dbReference type="Gene3D" id="1.10.238.10">
    <property type="entry name" value="EF-hand"/>
    <property type="match status" value="1"/>
</dbReference>
<dbReference type="PANTHER" id="PTHR33510">
    <property type="entry name" value="PROTEIN TIC 20-II, CHLOROPLASTIC"/>
    <property type="match status" value="1"/>
</dbReference>
<comment type="similarity">
    <text evidence="2">Belongs to the Tic20 family.</text>
</comment>
<dbReference type="PROSITE" id="PS00018">
    <property type="entry name" value="EF_HAND_1"/>
    <property type="match status" value="2"/>
</dbReference>
<evidence type="ECO:0000256" key="5">
    <source>
        <dbReference type="ARBA" id="ARBA00022989"/>
    </source>
</evidence>
<keyword evidence="3 8" id="KW-0812">Transmembrane</keyword>
<dbReference type="GO" id="GO:0005509">
    <property type="term" value="F:calcium ion binding"/>
    <property type="evidence" value="ECO:0007669"/>
    <property type="project" value="InterPro"/>
</dbReference>
<dbReference type="Pfam" id="PF13499">
    <property type="entry name" value="EF-hand_7"/>
    <property type="match status" value="1"/>
</dbReference>
<evidence type="ECO:0000256" key="1">
    <source>
        <dbReference type="ARBA" id="ARBA00004508"/>
    </source>
</evidence>
<evidence type="ECO:0000313" key="12">
    <source>
        <dbReference type="Proteomes" id="UP001054902"/>
    </source>
</evidence>
<dbReference type="EMBL" id="BLLK01000074">
    <property type="protein sequence ID" value="GFH61389.1"/>
    <property type="molecule type" value="Genomic_DNA"/>
</dbReference>
<feature type="transmembrane region" description="Helical" evidence="8">
    <location>
        <begin position="283"/>
        <end position="306"/>
    </location>
</feature>
<dbReference type="SMART" id="SM00054">
    <property type="entry name" value="EFh"/>
    <property type="match status" value="2"/>
</dbReference>
<dbReference type="AlphaFoldDB" id="A0AAD3DBG7"/>
<dbReference type="PROSITE" id="PS50222">
    <property type="entry name" value="EF_HAND_2"/>
    <property type="match status" value="2"/>
</dbReference>
<dbReference type="InterPro" id="IPR005691">
    <property type="entry name" value="Tic20"/>
</dbReference>
<evidence type="ECO:0000256" key="3">
    <source>
        <dbReference type="ARBA" id="ARBA00022692"/>
    </source>
</evidence>
<dbReference type="SUPFAM" id="SSF47473">
    <property type="entry name" value="EF-hand"/>
    <property type="match status" value="1"/>
</dbReference>
<feature type="coiled-coil region" evidence="7">
    <location>
        <begin position="57"/>
        <end position="96"/>
    </location>
</feature>
<evidence type="ECO:0000256" key="6">
    <source>
        <dbReference type="ARBA" id="ARBA00023136"/>
    </source>
</evidence>